<proteinExistence type="predicted"/>
<dbReference type="Pfam" id="PF13556">
    <property type="entry name" value="HTH_30"/>
    <property type="match status" value="1"/>
</dbReference>
<feature type="domain" description="PucR C-terminal helix-turn-helix" evidence="1">
    <location>
        <begin position="260"/>
        <end position="317"/>
    </location>
</feature>
<dbReference type="InterPro" id="IPR051448">
    <property type="entry name" value="CdaR-like_regulators"/>
</dbReference>
<dbReference type="EMBL" id="JAAXOP010000010">
    <property type="protein sequence ID" value="NKY52139.1"/>
    <property type="molecule type" value="Genomic_DNA"/>
</dbReference>
<comment type="caution">
    <text evidence="3">The sequence shown here is derived from an EMBL/GenBank/DDBJ whole genome shotgun (WGS) entry which is preliminary data.</text>
</comment>
<dbReference type="Pfam" id="PF14361">
    <property type="entry name" value="RsbRD_N"/>
    <property type="match status" value="1"/>
</dbReference>
<sequence length="333" mass="36511">MDRLFAALADEPGAELPEVAQLTDYGRLRATQSVSIEGLLRSWRLAERLHLETLTAVAADCDADDAVLLEITRDLLALVDCAAASFSDAHRRISRTRAEQDRDRRAEFTHAVLTATVSATELTLGLQRYGLRDDREYRAFRARADSLPRHEFDRLLRPGGGQIFGTIVDGDFAGFTDHIPPAPDTALIAFGPARAPAELPQSFRLAGRALATASALGRTGACDFDELGLLPGVSADPELGAELVQRYLRPLERSGSATVLVDTLAVYLDTGMRVEATAQRLIVHPNTVRYRIGRFEELTGCDLRRAHVGAQVWWAIHYELMTHTAAKSDPANQ</sequence>
<evidence type="ECO:0000259" key="2">
    <source>
        <dbReference type="Pfam" id="PF14361"/>
    </source>
</evidence>
<dbReference type="Proteomes" id="UP000565711">
    <property type="component" value="Unassembled WGS sequence"/>
</dbReference>
<dbReference type="PANTHER" id="PTHR33744:SF7">
    <property type="entry name" value="PUCR FAMILY TRANSCRIPTIONAL REGULATOR"/>
    <property type="match status" value="1"/>
</dbReference>
<organism evidence="3 4">
    <name type="scientific">Nocardia vermiculata</name>
    <dbReference type="NCBI Taxonomy" id="257274"/>
    <lineage>
        <taxon>Bacteria</taxon>
        <taxon>Bacillati</taxon>
        <taxon>Actinomycetota</taxon>
        <taxon>Actinomycetes</taxon>
        <taxon>Mycobacteriales</taxon>
        <taxon>Nocardiaceae</taxon>
        <taxon>Nocardia</taxon>
    </lineage>
</organism>
<dbReference type="InterPro" id="IPR025736">
    <property type="entry name" value="PucR_C-HTH_dom"/>
</dbReference>
<reference evidence="3 4" key="1">
    <citation type="submission" date="2020-04" db="EMBL/GenBank/DDBJ databases">
        <title>MicrobeNet Type strains.</title>
        <authorList>
            <person name="Nicholson A.C."/>
        </authorList>
    </citation>
    <scope>NUCLEOTIDE SEQUENCE [LARGE SCALE GENOMIC DNA]</scope>
    <source>
        <strain evidence="3 4">JCM 12354</strain>
    </source>
</reference>
<gene>
    <name evidence="3" type="ORF">HGA08_18135</name>
</gene>
<dbReference type="PANTHER" id="PTHR33744">
    <property type="entry name" value="CARBOHYDRATE DIACID REGULATOR"/>
    <property type="match status" value="1"/>
</dbReference>
<dbReference type="AlphaFoldDB" id="A0A846Y627"/>
<name>A0A846Y627_9NOCA</name>
<accession>A0A846Y627</accession>
<keyword evidence="4" id="KW-1185">Reference proteome</keyword>
<dbReference type="InterPro" id="IPR042070">
    <property type="entry name" value="PucR_C-HTH_sf"/>
</dbReference>
<protein>
    <submittedName>
        <fullName evidence="3">PucR family transcriptional regulator</fullName>
    </submittedName>
</protein>
<feature type="domain" description="RsbT co-antagonist protein RsbRD N-terminal" evidence="2">
    <location>
        <begin position="2"/>
        <end position="105"/>
    </location>
</feature>
<evidence type="ECO:0000313" key="3">
    <source>
        <dbReference type="EMBL" id="NKY52139.1"/>
    </source>
</evidence>
<evidence type="ECO:0000313" key="4">
    <source>
        <dbReference type="Proteomes" id="UP000565711"/>
    </source>
</evidence>
<dbReference type="Gene3D" id="1.10.10.2840">
    <property type="entry name" value="PucR C-terminal helix-turn-helix domain"/>
    <property type="match status" value="1"/>
</dbReference>
<dbReference type="InterPro" id="IPR025751">
    <property type="entry name" value="RsbRD_N_dom"/>
</dbReference>
<evidence type="ECO:0000259" key="1">
    <source>
        <dbReference type="Pfam" id="PF13556"/>
    </source>
</evidence>